<keyword evidence="4" id="KW-1185">Reference proteome</keyword>
<dbReference type="KEGG" id="psey:GU243_00315"/>
<dbReference type="Proteomes" id="UP000464186">
    <property type="component" value="Chromosome"/>
</dbReference>
<evidence type="ECO:0000313" key="3">
    <source>
        <dbReference type="EMBL" id="QHK18489.1"/>
    </source>
</evidence>
<proteinExistence type="inferred from homology"/>
<evidence type="ECO:0000313" key="4">
    <source>
        <dbReference type="Proteomes" id="UP000464186"/>
    </source>
</evidence>
<gene>
    <name evidence="3" type="ORF">GU243_00315</name>
</gene>
<dbReference type="PROSITE" id="PS50056">
    <property type="entry name" value="TYR_PHOSPHATASE_2"/>
    <property type="match status" value="1"/>
</dbReference>
<feature type="domain" description="Tyrosine specific protein phosphatases" evidence="2">
    <location>
        <begin position="104"/>
        <end position="150"/>
    </location>
</feature>
<protein>
    <recommendedName>
        <fullName evidence="2">Tyrosine specific protein phosphatases domain-containing protein</fullName>
    </recommendedName>
</protein>
<dbReference type="InterPro" id="IPR000387">
    <property type="entry name" value="Tyr_Pase_dom"/>
</dbReference>
<dbReference type="Gene3D" id="3.90.190.10">
    <property type="entry name" value="Protein tyrosine phosphatase superfamily"/>
    <property type="match status" value="1"/>
</dbReference>
<dbReference type="GO" id="GO:0004721">
    <property type="term" value="F:phosphoprotein phosphatase activity"/>
    <property type="evidence" value="ECO:0007669"/>
    <property type="project" value="InterPro"/>
</dbReference>
<dbReference type="EMBL" id="CP047898">
    <property type="protein sequence ID" value="QHK18489.1"/>
    <property type="molecule type" value="Genomic_DNA"/>
</dbReference>
<sequence>MSSTIFTEPGNFRDLGGIPVTGGEVRSSRVFRSDDLSTATDEFLDSLLADHGITEVVDLRAAEETAKVNLGRLGSRGIDYHNVALGGQVMDGYAMPANDDDMAEFYVRLVEQHSRQMVSIFSLIAWSTGGLVFHCAAGKDRTGILAALLLRILGAEDEEIIKDYGVTAGNVRTMVARWLAATPAASSMASDSVAGEAADADSPRVPPREFLESLDMDNLPPLMDARPTVLRLALVKLDAKYGDALEPLRAAGLDENLVSRLRSQLVVG</sequence>
<organism evidence="3 4">
    <name type="scientific">Pseudarthrobacter psychrotolerans</name>
    <dbReference type="NCBI Taxonomy" id="2697569"/>
    <lineage>
        <taxon>Bacteria</taxon>
        <taxon>Bacillati</taxon>
        <taxon>Actinomycetota</taxon>
        <taxon>Actinomycetes</taxon>
        <taxon>Micrococcales</taxon>
        <taxon>Micrococcaceae</taxon>
        <taxon>Pseudarthrobacter</taxon>
    </lineage>
</organism>
<dbReference type="PANTHER" id="PTHR31126">
    <property type="entry name" value="TYROSINE-PROTEIN PHOSPHATASE"/>
    <property type="match status" value="1"/>
</dbReference>
<dbReference type="PROSITE" id="PS00383">
    <property type="entry name" value="TYR_PHOSPHATASE_1"/>
    <property type="match status" value="1"/>
</dbReference>
<dbReference type="InterPro" id="IPR029021">
    <property type="entry name" value="Prot-tyrosine_phosphatase-like"/>
</dbReference>
<accession>A0A6P1NG64</accession>
<dbReference type="SUPFAM" id="SSF52799">
    <property type="entry name" value="(Phosphotyrosine protein) phosphatases II"/>
    <property type="match status" value="1"/>
</dbReference>
<dbReference type="AlphaFoldDB" id="A0A6P1NG64"/>
<dbReference type="Pfam" id="PF13350">
    <property type="entry name" value="Y_phosphatase3"/>
    <property type="match status" value="1"/>
</dbReference>
<dbReference type="InterPro" id="IPR016130">
    <property type="entry name" value="Tyr_Pase_AS"/>
</dbReference>
<evidence type="ECO:0000256" key="1">
    <source>
        <dbReference type="ARBA" id="ARBA00009580"/>
    </source>
</evidence>
<dbReference type="InterPro" id="IPR026893">
    <property type="entry name" value="Tyr/Ser_Pase_IphP-type"/>
</dbReference>
<comment type="similarity">
    <text evidence="1">Belongs to the protein-tyrosine phosphatase family.</text>
</comment>
<name>A0A6P1NG64_9MICC</name>
<dbReference type="PANTHER" id="PTHR31126:SF1">
    <property type="entry name" value="TYROSINE SPECIFIC PROTEIN PHOSPHATASES DOMAIN-CONTAINING PROTEIN"/>
    <property type="match status" value="1"/>
</dbReference>
<reference evidence="3 4" key="1">
    <citation type="submission" date="2020-01" db="EMBL/GenBank/DDBJ databases">
        <title>Pseudarthrobacter psychrotolerans sp. nov., isolated from antarctic soil.</title>
        <authorList>
            <person name="Shin Y."/>
            <person name="Park W."/>
        </authorList>
    </citation>
    <scope>NUCLEOTIDE SEQUENCE [LARGE SCALE GENOMIC DNA]</scope>
    <source>
        <strain evidence="3 4">YJ56</strain>
    </source>
</reference>
<evidence type="ECO:0000259" key="2">
    <source>
        <dbReference type="PROSITE" id="PS50056"/>
    </source>
</evidence>